<name>A0A0C6P550_BORBO</name>
<comment type="cofactor">
    <cofactor evidence="1">
        <name>FAD</name>
        <dbReference type="ChEBI" id="CHEBI:57692"/>
    </cofactor>
</comment>
<dbReference type="PROSITE" id="PS51085">
    <property type="entry name" value="2FE2S_FER_2"/>
    <property type="match status" value="1"/>
</dbReference>
<dbReference type="EC" id="1.18.1.3" evidence="6"/>
<dbReference type="SUPFAM" id="SSF54292">
    <property type="entry name" value="2Fe-2S ferredoxin-like"/>
    <property type="match status" value="1"/>
</dbReference>
<dbReference type="InterPro" id="IPR017927">
    <property type="entry name" value="FAD-bd_FR_type"/>
</dbReference>
<dbReference type="CDD" id="cd00207">
    <property type="entry name" value="fer2"/>
    <property type="match status" value="1"/>
</dbReference>
<dbReference type="Proteomes" id="UP000007564">
    <property type="component" value="Chromosome"/>
</dbReference>
<feature type="domain" description="FAD-binding FR-type" evidence="5">
    <location>
        <begin position="105"/>
        <end position="203"/>
    </location>
</feature>
<dbReference type="AlphaFoldDB" id="A0A0C6P550"/>
<dbReference type="PRINTS" id="PR00410">
    <property type="entry name" value="PHEHYDRXLASE"/>
</dbReference>
<dbReference type="HOGENOM" id="CLU_003827_7_0_4"/>
<dbReference type="InterPro" id="IPR001433">
    <property type="entry name" value="OxRdtase_FAD/NAD-bd"/>
</dbReference>
<dbReference type="PANTHER" id="PTHR47354">
    <property type="entry name" value="NADH OXIDOREDUCTASE HCR"/>
    <property type="match status" value="1"/>
</dbReference>
<dbReference type="EMBL" id="HE965806">
    <property type="protein sequence ID" value="CCJ54625.1"/>
    <property type="molecule type" value="Genomic_DNA"/>
</dbReference>
<organism evidence="6 7">
    <name type="scientific">Bordetella bronchiseptica 253</name>
    <dbReference type="NCBI Taxonomy" id="568707"/>
    <lineage>
        <taxon>Bacteria</taxon>
        <taxon>Pseudomonadati</taxon>
        <taxon>Pseudomonadota</taxon>
        <taxon>Betaproteobacteria</taxon>
        <taxon>Burkholderiales</taxon>
        <taxon>Alcaligenaceae</taxon>
        <taxon>Bordetella</taxon>
    </lineage>
</organism>
<evidence type="ECO:0000259" key="5">
    <source>
        <dbReference type="PROSITE" id="PS51384"/>
    </source>
</evidence>
<feature type="domain" description="2Fe-2S ferredoxin-type" evidence="4">
    <location>
        <begin position="4"/>
        <end position="97"/>
    </location>
</feature>
<dbReference type="GO" id="GO:0008860">
    <property type="term" value="F:ferredoxin-NAD+ reductase activity"/>
    <property type="evidence" value="ECO:0007669"/>
    <property type="project" value="UniProtKB-EC"/>
</dbReference>
<evidence type="ECO:0000256" key="2">
    <source>
        <dbReference type="ARBA" id="ARBA00022714"/>
    </source>
</evidence>
<comment type="cofactor">
    <cofactor evidence="3">
        <name>[2Fe-2S] cluster</name>
        <dbReference type="ChEBI" id="CHEBI:190135"/>
    </cofactor>
</comment>
<dbReference type="GO" id="GO:0051213">
    <property type="term" value="F:dioxygenase activity"/>
    <property type="evidence" value="ECO:0007669"/>
    <property type="project" value="UniProtKB-KW"/>
</dbReference>
<dbReference type="InterPro" id="IPR008333">
    <property type="entry name" value="Cbr1-like_FAD-bd_dom"/>
</dbReference>
<keyword evidence="2" id="KW-0479">Metal-binding</keyword>
<keyword evidence="2" id="KW-0411">Iron-sulfur</keyword>
<reference evidence="6 7" key="1">
    <citation type="journal article" date="2012" name="BMC Genomics">
        <title>Comparative genomics of the classical Bordetella subspecies: the evolution and exchange of virulence-associated diversity amongst closely related pathogens.</title>
        <authorList>
            <person name="Park J."/>
            <person name="Zhang Y."/>
            <person name="Buboltz A.M."/>
            <person name="Zhang X."/>
            <person name="Schuster S.C."/>
            <person name="Ahuja U."/>
            <person name="Liu M."/>
            <person name="Miller J.F."/>
            <person name="Sebaihia M."/>
            <person name="Bentley S.D."/>
            <person name="Parkhill J."/>
            <person name="Harvill E.T."/>
        </authorList>
    </citation>
    <scope>NUCLEOTIDE SEQUENCE [LARGE SCALE GENOMIC DNA]</scope>
    <source>
        <strain evidence="6 7">253</strain>
    </source>
</reference>
<dbReference type="Gene3D" id="3.10.20.30">
    <property type="match status" value="1"/>
</dbReference>
<dbReference type="RefSeq" id="WP_015064548.1">
    <property type="nucleotide sequence ID" value="NC_019382.1"/>
</dbReference>
<evidence type="ECO:0000256" key="1">
    <source>
        <dbReference type="ARBA" id="ARBA00001974"/>
    </source>
</evidence>
<keyword evidence="2" id="KW-0408">Iron</keyword>
<dbReference type="Gene3D" id="3.40.50.80">
    <property type="entry name" value="Nucleotide-binding domain of ferredoxin-NADP reductase (FNR) module"/>
    <property type="match status" value="1"/>
</dbReference>
<dbReference type="Gene3D" id="2.40.30.10">
    <property type="entry name" value="Translation factors"/>
    <property type="match status" value="1"/>
</dbReference>
<proteinExistence type="predicted"/>
<dbReference type="Pfam" id="PF00970">
    <property type="entry name" value="FAD_binding_6"/>
    <property type="match status" value="1"/>
</dbReference>
<dbReference type="InterPro" id="IPR012675">
    <property type="entry name" value="Beta-grasp_dom_sf"/>
</dbReference>
<dbReference type="GO" id="GO:0051537">
    <property type="term" value="F:2 iron, 2 sulfur cluster binding"/>
    <property type="evidence" value="ECO:0007669"/>
    <property type="project" value="UniProtKB-KW"/>
</dbReference>
<sequence length="333" mass="35161">MDTVPITLLFSDGAARRIDARCGASIVQAAGDAGLGLLTDCSNGQCGTCTATLVSGAIELGDYDRAVLPDGDRADGAILTCVSRITGPCVVELPYEVDEAQAQPLPPMAGTVVALEQIAQETMLLEVEVAEAVGFQPGQYVRIRPEGLDAWRSYSMACGSGERRLRFYVRLVEGGVFSTWLTQAARVGASVALSEPHGSFFLRSEARPRLFIAGGTGLAPFLSMLQAIAADPAQQEIPTTLLVGARSGAHLFALDQLAALRERWPALRVRLAAESEPRGECHAGYATDLLAGLGLDPATRVYLCGPPAMVEAGRGAAEAVGLARRDMLCERFN</sequence>
<evidence type="ECO:0000256" key="3">
    <source>
        <dbReference type="ARBA" id="ARBA00034078"/>
    </source>
</evidence>
<dbReference type="PROSITE" id="PS00197">
    <property type="entry name" value="2FE2S_FER_1"/>
    <property type="match status" value="1"/>
</dbReference>
<dbReference type="InterPro" id="IPR036010">
    <property type="entry name" value="2Fe-2S_ferredoxin-like_sf"/>
</dbReference>
<dbReference type="InterPro" id="IPR001041">
    <property type="entry name" value="2Fe-2S_ferredoxin-type"/>
</dbReference>
<keyword evidence="2" id="KW-0001">2Fe-2S</keyword>
<dbReference type="PRINTS" id="PR00371">
    <property type="entry name" value="FPNCR"/>
</dbReference>
<dbReference type="InterPro" id="IPR001709">
    <property type="entry name" value="Flavoprot_Pyr_Nucl_cyt_Rdtase"/>
</dbReference>
<evidence type="ECO:0000259" key="4">
    <source>
        <dbReference type="PROSITE" id="PS51085"/>
    </source>
</evidence>
<evidence type="ECO:0000313" key="6">
    <source>
        <dbReference type="EMBL" id="CCJ54625.1"/>
    </source>
</evidence>
<protein>
    <submittedName>
        <fullName evidence="6">Electron transfer component of a dioxygenase system</fullName>
        <ecNumber evidence="6">1.18.1.3</ecNumber>
    </submittedName>
</protein>
<dbReference type="OrthoDB" id="9806195at2"/>
<accession>A0A0C6P550</accession>
<dbReference type="PROSITE" id="PS51384">
    <property type="entry name" value="FAD_FR"/>
    <property type="match status" value="1"/>
</dbReference>
<gene>
    <name evidence="6" type="ORF">BN112_2708</name>
</gene>
<dbReference type="InterPro" id="IPR050415">
    <property type="entry name" value="MRET"/>
</dbReference>
<dbReference type="SUPFAM" id="SSF63380">
    <property type="entry name" value="Riboflavin synthase domain-like"/>
    <property type="match status" value="1"/>
</dbReference>
<dbReference type="Pfam" id="PF00111">
    <property type="entry name" value="Fer2"/>
    <property type="match status" value="1"/>
</dbReference>
<dbReference type="SUPFAM" id="SSF52343">
    <property type="entry name" value="Ferredoxin reductase-like, C-terminal NADP-linked domain"/>
    <property type="match status" value="1"/>
</dbReference>
<keyword evidence="6" id="KW-0223">Dioxygenase</keyword>
<dbReference type="InterPro" id="IPR006058">
    <property type="entry name" value="2Fe2S_fd_BS"/>
</dbReference>
<dbReference type="InterPro" id="IPR017938">
    <property type="entry name" value="Riboflavin_synthase-like_b-brl"/>
</dbReference>
<dbReference type="PANTHER" id="PTHR47354:SF5">
    <property type="entry name" value="PROTEIN RFBI"/>
    <property type="match status" value="1"/>
</dbReference>
<dbReference type="Pfam" id="PF00175">
    <property type="entry name" value="NAD_binding_1"/>
    <property type="match status" value="1"/>
</dbReference>
<evidence type="ECO:0000313" key="7">
    <source>
        <dbReference type="Proteomes" id="UP000007564"/>
    </source>
</evidence>
<dbReference type="KEGG" id="bbh:BN112_2708"/>
<keyword evidence="6" id="KW-0560">Oxidoreductase</keyword>
<dbReference type="InterPro" id="IPR039261">
    <property type="entry name" value="FNR_nucleotide-bd"/>
</dbReference>